<dbReference type="AlphaFoldDB" id="A0A8H8DIR1"/>
<name>A0A8H8DIR1_9FUNG</name>
<feature type="non-terminal residue" evidence="2">
    <location>
        <position position="1"/>
    </location>
</feature>
<reference evidence="2 3" key="1">
    <citation type="journal article" name="Sci. Rep.">
        <title>Genome-scale phylogenetic analyses confirm Olpidium as the closest living zoosporic fungus to the non-flagellated, terrestrial fungi.</title>
        <authorList>
            <person name="Chang Y."/>
            <person name="Rochon D."/>
            <person name="Sekimoto S."/>
            <person name="Wang Y."/>
            <person name="Chovatia M."/>
            <person name="Sandor L."/>
            <person name="Salamov A."/>
            <person name="Grigoriev I.V."/>
            <person name="Stajich J.E."/>
            <person name="Spatafora J.W."/>
        </authorList>
    </citation>
    <scope>NUCLEOTIDE SEQUENCE [LARGE SCALE GENOMIC DNA]</scope>
    <source>
        <strain evidence="2">S191</strain>
    </source>
</reference>
<accession>A0A8H8DIR1</accession>
<proteinExistence type="predicted"/>
<dbReference type="OrthoDB" id="3643at2759"/>
<evidence type="ECO:0000313" key="3">
    <source>
        <dbReference type="Proteomes" id="UP000673691"/>
    </source>
</evidence>
<evidence type="ECO:0000313" key="2">
    <source>
        <dbReference type="EMBL" id="KAG5459908.1"/>
    </source>
</evidence>
<protein>
    <submittedName>
        <fullName evidence="2">Hydantoinase B/oxoprolinase-domain-containing protein</fullName>
    </submittedName>
</protein>
<evidence type="ECO:0000259" key="1">
    <source>
        <dbReference type="Pfam" id="PF02538"/>
    </source>
</evidence>
<gene>
    <name evidence="2" type="ORF">BJ554DRAFT_8113</name>
</gene>
<sequence length="261" mass="27803">AAIKSFKLIENGVFKTEEITEILRSPGRHEGCSGTRNLSDNLSDLKAQVAANHKGIALVRALIAEYGRDVVHAYMHHIRDNAEIAVRDLLKGLAAGRRGPRGRSGPSGELILEATDYMDDGSPICLKVTVDGSTGDAVAPRGGLRRNLFRLDFVRAPVAAPRVARIPQVYGNTNAPPSVTASAIIYCLRCMVDRDIPLNQGCLGPVTIRIPENSLLNPSENAAVVGGNVLTSQRLCDVIFKAFGACAASQGDTNNVTFGDS</sequence>
<keyword evidence="3" id="KW-1185">Reference proteome</keyword>
<dbReference type="GO" id="GO:0017168">
    <property type="term" value="F:5-oxoprolinase (ATP-hydrolyzing) activity"/>
    <property type="evidence" value="ECO:0007669"/>
    <property type="project" value="TreeGrafter"/>
</dbReference>
<dbReference type="EMBL" id="JAEFCI010006091">
    <property type="protein sequence ID" value="KAG5459908.1"/>
    <property type="molecule type" value="Genomic_DNA"/>
</dbReference>
<organism evidence="2 3">
    <name type="scientific">Olpidium bornovanus</name>
    <dbReference type="NCBI Taxonomy" id="278681"/>
    <lineage>
        <taxon>Eukaryota</taxon>
        <taxon>Fungi</taxon>
        <taxon>Fungi incertae sedis</taxon>
        <taxon>Olpidiomycota</taxon>
        <taxon>Olpidiomycotina</taxon>
        <taxon>Olpidiomycetes</taxon>
        <taxon>Olpidiales</taxon>
        <taxon>Olpidiaceae</taxon>
        <taxon>Olpidium</taxon>
    </lineage>
</organism>
<dbReference type="GO" id="GO:0005829">
    <property type="term" value="C:cytosol"/>
    <property type="evidence" value="ECO:0007669"/>
    <property type="project" value="TreeGrafter"/>
</dbReference>
<dbReference type="GO" id="GO:0006749">
    <property type="term" value="P:glutathione metabolic process"/>
    <property type="evidence" value="ECO:0007669"/>
    <property type="project" value="TreeGrafter"/>
</dbReference>
<dbReference type="PANTHER" id="PTHR11365:SF2">
    <property type="entry name" value="5-OXOPROLINASE"/>
    <property type="match status" value="1"/>
</dbReference>
<dbReference type="Proteomes" id="UP000673691">
    <property type="component" value="Unassembled WGS sequence"/>
</dbReference>
<comment type="caution">
    <text evidence="2">The sequence shown here is derived from an EMBL/GenBank/DDBJ whole genome shotgun (WGS) entry which is preliminary data.</text>
</comment>
<dbReference type="InterPro" id="IPR045079">
    <property type="entry name" value="Oxoprolinase-like"/>
</dbReference>
<feature type="domain" description="Hydantoinase B/oxoprolinase" evidence="1">
    <location>
        <begin position="2"/>
        <end position="133"/>
    </location>
</feature>
<dbReference type="InterPro" id="IPR003692">
    <property type="entry name" value="Hydantoinase_B"/>
</dbReference>
<feature type="non-terminal residue" evidence="2">
    <location>
        <position position="261"/>
    </location>
</feature>
<feature type="domain" description="Hydantoinase B/oxoprolinase" evidence="1">
    <location>
        <begin position="167"/>
        <end position="259"/>
    </location>
</feature>
<dbReference type="PANTHER" id="PTHR11365">
    <property type="entry name" value="5-OXOPROLINASE RELATED"/>
    <property type="match status" value="1"/>
</dbReference>
<dbReference type="Pfam" id="PF02538">
    <property type="entry name" value="Hydantoinase_B"/>
    <property type="match status" value="2"/>
</dbReference>